<accession>A0AAJ6ZE60</accession>
<dbReference type="RefSeq" id="XP_013170727.1">
    <property type="nucleotide sequence ID" value="XM_013315273.1"/>
</dbReference>
<dbReference type="InterPro" id="IPR053729">
    <property type="entry name" value="MAD2L1BP_domain_sf"/>
</dbReference>
<organism evidence="1">
    <name type="scientific">Papilio xuthus</name>
    <name type="common">Asian swallowtail butterfly</name>
    <dbReference type="NCBI Taxonomy" id="66420"/>
    <lineage>
        <taxon>Eukaryota</taxon>
        <taxon>Metazoa</taxon>
        <taxon>Ecdysozoa</taxon>
        <taxon>Arthropoda</taxon>
        <taxon>Hexapoda</taxon>
        <taxon>Insecta</taxon>
        <taxon>Pterygota</taxon>
        <taxon>Neoptera</taxon>
        <taxon>Endopterygota</taxon>
        <taxon>Lepidoptera</taxon>
        <taxon>Glossata</taxon>
        <taxon>Ditrysia</taxon>
        <taxon>Papilionoidea</taxon>
        <taxon>Papilionidae</taxon>
        <taxon>Papilioninae</taxon>
        <taxon>Papilio</taxon>
    </lineage>
</organism>
<dbReference type="Proteomes" id="UP000694872">
    <property type="component" value="Unplaced"/>
</dbReference>
<dbReference type="GeneID" id="106120091"/>
<dbReference type="GO" id="GO:0005634">
    <property type="term" value="C:nucleus"/>
    <property type="evidence" value="ECO:0007669"/>
    <property type="project" value="InterPro"/>
</dbReference>
<dbReference type="GO" id="GO:0007096">
    <property type="term" value="P:regulation of exit from mitosis"/>
    <property type="evidence" value="ECO:0007669"/>
    <property type="project" value="InterPro"/>
</dbReference>
<dbReference type="Gene3D" id="3.30.900.20">
    <property type="match status" value="1"/>
</dbReference>
<dbReference type="PANTHER" id="PTHR15681:SF1">
    <property type="entry name" value="MAD2L1-BINDING PROTEIN"/>
    <property type="match status" value="1"/>
</dbReference>
<name>A0AAJ6ZE60_PAPXU</name>
<dbReference type="Pfam" id="PF06581">
    <property type="entry name" value="p31comet"/>
    <property type="match status" value="1"/>
</dbReference>
<sequence length="309" mass="35175">MLLRINKLHKITCHFISVILDKLKNMSATKKSVPIIIKLDIGDQLTSISCGHIVVELIKFIAYQRLQIPYSYQWLKQVVNKKRQCTEAKDTFQSEKHFHVASSALENLDFIIKSLLKEIDGPSVPEEVCIALGGTPVTSKEVYRLLLPSYCHKSQCHSKYIASDQKIQMNVFRTLVTSDVLSNVFQNTLPPTNLHVLLKKKISTCDVVCTDSFVLSNGYRLPRSAKVVVIDFRTDSHENLSCCNNFSVFEEVISKNMTDLKICDNENDEDFSEIESSSTMTWYQSCYVMKGFRDCIVSGSSITNKWLHL</sequence>
<reference evidence="1" key="1">
    <citation type="submission" date="2025-08" db="UniProtKB">
        <authorList>
            <consortium name="RefSeq"/>
        </authorList>
    </citation>
    <scope>IDENTIFICATION</scope>
</reference>
<dbReference type="PANTHER" id="PTHR15681">
    <property type="entry name" value="MAD2L1-BINDING PROTEIN"/>
    <property type="match status" value="1"/>
</dbReference>
<protein>
    <submittedName>
        <fullName evidence="1">Uncharacterized protein LOC106120091</fullName>
    </submittedName>
</protein>
<proteinExistence type="predicted"/>
<dbReference type="InterPro" id="IPR009511">
    <property type="entry name" value="MAD1/Cdc20-bound-Mad2-bd"/>
</dbReference>
<gene>
    <name evidence="1" type="primary">LOC106120091</name>
</gene>
<dbReference type="AlphaFoldDB" id="A0AAJ6ZE60"/>
<dbReference type="KEGG" id="pxu:106120091"/>
<evidence type="ECO:0000313" key="1">
    <source>
        <dbReference type="RefSeq" id="XP_013170727.1"/>
    </source>
</evidence>